<organism evidence="2 3">
    <name type="scientific">Trematosphaeria pertusa</name>
    <dbReference type="NCBI Taxonomy" id="390896"/>
    <lineage>
        <taxon>Eukaryota</taxon>
        <taxon>Fungi</taxon>
        <taxon>Dikarya</taxon>
        <taxon>Ascomycota</taxon>
        <taxon>Pezizomycotina</taxon>
        <taxon>Dothideomycetes</taxon>
        <taxon>Pleosporomycetidae</taxon>
        <taxon>Pleosporales</taxon>
        <taxon>Massarineae</taxon>
        <taxon>Trematosphaeriaceae</taxon>
        <taxon>Trematosphaeria</taxon>
    </lineage>
</organism>
<dbReference type="EMBL" id="ML987203">
    <property type="protein sequence ID" value="KAF2244448.1"/>
    <property type="molecule type" value="Genomic_DNA"/>
</dbReference>
<evidence type="ECO:0000313" key="2">
    <source>
        <dbReference type="EMBL" id="KAF2244448.1"/>
    </source>
</evidence>
<feature type="region of interest" description="Disordered" evidence="1">
    <location>
        <begin position="1"/>
        <end position="146"/>
    </location>
</feature>
<proteinExistence type="predicted"/>
<dbReference type="GeneID" id="54580471"/>
<feature type="compositionally biased region" description="Basic and acidic residues" evidence="1">
    <location>
        <begin position="235"/>
        <end position="245"/>
    </location>
</feature>
<evidence type="ECO:0000313" key="3">
    <source>
        <dbReference type="Proteomes" id="UP000800094"/>
    </source>
</evidence>
<feature type="compositionally biased region" description="Basic and acidic residues" evidence="1">
    <location>
        <begin position="198"/>
        <end position="211"/>
    </location>
</feature>
<gene>
    <name evidence="2" type="ORF">BU26DRAFT_509342</name>
</gene>
<feature type="region of interest" description="Disordered" evidence="1">
    <location>
        <begin position="198"/>
        <end position="245"/>
    </location>
</feature>
<dbReference type="OrthoDB" id="5398515at2759"/>
<name>A0A6A6I370_9PLEO</name>
<feature type="region of interest" description="Disordered" evidence="1">
    <location>
        <begin position="266"/>
        <end position="422"/>
    </location>
</feature>
<protein>
    <submittedName>
        <fullName evidence="2">Uncharacterized protein</fullName>
    </submittedName>
</protein>
<feature type="compositionally biased region" description="Low complexity" evidence="1">
    <location>
        <begin position="413"/>
        <end position="422"/>
    </location>
</feature>
<feature type="compositionally biased region" description="Basic residues" evidence="1">
    <location>
        <begin position="87"/>
        <end position="97"/>
    </location>
</feature>
<accession>A0A6A6I370</accession>
<dbReference type="Proteomes" id="UP000800094">
    <property type="component" value="Unassembled WGS sequence"/>
</dbReference>
<dbReference type="AlphaFoldDB" id="A0A6A6I370"/>
<feature type="compositionally biased region" description="Pro residues" evidence="1">
    <location>
        <begin position="1"/>
        <end position="18"/>
    </location>
</feature>
<feature type="compositionally biased region" description="Basic and acidic residues" evidence="1">
    <location>
        <begin position="401"/>
        <end position="412"/>
    </location>
</feature>
<dbReference type="RefSeq" id="XP_033679452.1">
    <property type="nucleotide sequence ID" value="XM_033827141.1"/>
</dbReference>
<evidence type="ECO:0000256" key="1">
    <source>
        <dbReference type="SAM" id="MobiDB-lite"/>
    </source>
</evidence>
<keyword evidence="3" id="KW-1185">Reference proteome</keyword>
<reference evidence="2" key="1">
    <citation type="journal article" date="2020" name="Stud. Mycol.">
        <title>101 Dothideomycetes genomes: a test case for predicting lifestyles and emergence of pathogens.</title>
        <authorList>
            <person name="Haridas S."/>
            <person name="Albert R."/>
            <person name="Binder M."/>
            <person name="Bloem J."/>
            <person name="Labutti K."/>
            <person name="Salamov A."/>
            <person name="Andreopoulos B."/>
            <person name="Baker S."/>
            <person name="Barry K."/>
            <person name="Bills G."/>
            <person name="Bluhm B."/>
            <person name="Cannon C."/>
            <person name="Castanera R."/>
            <person name="Culley D."/>
            <person name="Daum C."/>
            <person name="Ezra D."/>
            <person name="Gonzalez J."/>
            <person name="Henrissat B."/>
            <person name="Kuo A."/>
            <person name="Liang C."/>
            <person name="Lipzen A."/>
            <person name="Lutzoni F."/>
            <person name="Magnuson J."/>
            <person name="Mondo S."/>
            <person name="Nolan M."/>
            <person name="Ohm R."/>
            <person name="Pangilinan J."/>
            <person name="Park H.-J."/>
            <person name="Ramirez L."/>
            <person name="Alfaro M."/>
            <person name="Sun H."/>
            <person name="Tritt A."/>
            <person name="Yoshinaga Y."/>
            <person name="Zwiers L.-H."/>
            <person name="Turgeon B."/>
            <person name="Goodwin S."/>
            <person name="Spatafora J."/>
            <person name="Crous P."/>
            <person name="Grigoriev I."/>
        </authorList>
    </citation>
    <scope>NUCLEOTIDE SEQUENCE</scope>
    <source>
        <strain evidence="2">CBS 122368</strain>
    </source>
</reference>
<sequence length="422" mass="47403">MERTPSPPRRLHTPPAPLHGPQYDSYEPFSPRRSSRVAAQQHLHHEQSSPTRRRTTRDVTPSSSRKKPATRTSNLTLSPPSSPISPAKHHSPRSSRRSHLDNGAIDSDSDHVAPTPARRYLTTMAPHGMLPTPAKTPRKRALQSEETLGSTARILFPNRPATIEEAMPSPRKGRKSRKDAYTLESFAERMEEANEHIEVFTDSKERIPTRDADEDNPFVTKKGKGKAKAAPPKPRKVDAKTARMNEAVERDEGMVYLFRGKKVFRKFHNTPRSNASEEEPEFSGDELRHKAGAVAHRPLTRAQIKPRLLFQEEIQQRERENGHDDDEEAITDIEVPIATPSRKTRKTAESGVSVTQEATPPPTTRVKRQISFDSWSRVKPARSSGSTRDSKKRSGPPLESTADKRARSERSEPSSAMSIDDF</sequence>